<comment type="catalytic activity">
    <reaction evidence="8 9">
        <text>5-phospho-alpha-D-ribose 1-diphosphate + nicotinate + ATP + H2O = nicotinate beta-D-ribonucleotide + ADP + phosphate + diphosphate</text>
        <dbReference type="Rhea" id="RHEA:36163"/>
        <dbReference type="ChEBI" id="CHEBI:15377"/>
        <dbReference type="ChEBI" id="CHEBI:30616"/>
        <dbReference type="ChEBI" id="CHEBI:32544"/>
        <dbReference type="ChEBI" id="CHEBI:33019"/>
        <dbReference type="ChEBI" id="CHEBI:43474"/>
        <dbReference type="ChEBI" id="CHEBI:57502"/>
        <dbReference type="ChEBI" id="CHEBI:58017"/>
        <dbReference type="ChEBI" id="CHEBI:456216"/>
        <dbReference type="EC" id="6.3.4.21"/>
    </reaction>
</comment>
<dbReference type="EC" id="6.3.4.21" evidence="3 9"/>
<keyword evidence="13" id="KW-1185">Reference proteome</keyword>
<dbReference type="AlphaFoldDB" id="A0A540X368"/>
<comment type="PTM">
    <text evidence="9">Transiently phosphorylated on a His residue during the reaction cycle. Phosphorylation strongly increases the affinity for substrates and increases the rate of nicotinate D-ribonucleotide production. Dephosphorylation regenerates the low-affinity form of the enzyme, leading to product release.</text>
</comment>
<dbReference type="GO" id="GO:0047280">
    <property type="term" value="F:nicotinamide phosphoribosyltransferase activity"/>
    <property type="evidence" value="ECO:0007669"/>
    <property type="project" value="UniProtKB-ARBA"/>
</dbReference>
<protein>
    <recommendedName>
        <fullName evidence="3 9">Nicotinate phosphoribosyltransferase</fullName>
        <ecNumber evidence="3 9">6.3.4.21</ecNumber>
    </recommendedName>
</protein>
<dbReference type="EMBL" id="VIFM01000037">
    <property type="protein sequence ID" value="TQF15701.1"/>
    <property type="molecule type" value="Genomic_DNA"/>
</dbReference>
<feature type="domain" description="Nicotinate/nicotinamide phosphoribosyltransferase" evidence="10">
    <location>
        <begin position="151"/>
        <end position="325"/>
    </location>
</feature>
<dbReference type="PANTHER" id="PTHR11098">
    <property type="entry name" value="NICOTINATE PHOSPHORIBOSYLTRANSFERASE"/>
    <property type="match status" value="1"/>
</dbReference>
<sequence length="446" mass="48786">MEPEAALLTDLYQLTMTEAYLAEGQWDEAVFSLFVRGLPARRNYLLAAGLEDVLDTLEHLRFRAEDLEWLASQGRFSDRLLGWLERFRFSGDVDAMPEGTPVFGQEPLLEVRAPLPEAQLVETYLLNQVHLQTLAASKASRVVTAAAGRPVMEFGLRRIHGTDAGMKVARATYLAGVDSTSNVLAGKRYGIPLSGTMAHSYVQSHEDELEAFRAFTRVYPDATLLVDTYDTLRGVQHAIRLARELGEDFRVRALRLDSGDLLALSLAARELLDEAGLERVRLIGSGGLDEDAVAGLLARGAPLDGFGVGTAMGVSADAPSLDMAYKLVEYAGKGRVKLSAGKVLLPGAKQVYRQEEDGVARRDLLVRRGDVARGHPLLRPVMRAGQRLPGATPSLEEVRQHARRELARLPAEVRALEPARPPYSVVIGDGLARARAHEVEVWAAEP</sequence>
<evidence type="ECO:0000256" key="3">
    <source>
        <dbReference type="ARBA" id="ARBA00013236"/>
    </source>
</evidence>
<dbReference type="SUPFAM" id="SSF54675">
    <property type="entry name" value="Nicotinate/Quinolinate PRTase N-terminal domain-like"/>
    <property type="match status" value="1"/>
</dbReference>
<dbReference type="PANTHER" id="PTHR11098:SF1">
    <property type="entry name" value="NICOTINATE PHOSPHORIBOSYLTRANSFERASE"/>
    <property type="match status" value="1"/>
</dbReference>
<evidence type="ECO:0000259" key="10">
    <source>
        <dbReference type="Pfam" id="PF04095"/>
    </source>
</evidence>
<evidence type="ECO:0000256" key="5">
    <source>
        <dbReference type="ARBA" id="ARBA00022598"/>
    </source>
</evidence>
<organism evidence="12 13">
    <name type="scientific">Myxococcus llanfairpwllgwyngyllgogerychwyrndrobwllllantysiliogogogochensis</name>
    <dbReference type="NCBI Taxonomy" id="2590453"/>
    <lineage>
        <taxon>Bacteria</taxon>
        <taxon>Pseudomonadati</taxon>
        <taxon>Myxococcota</taxon>
        <taxon>Myxococcia</taxon>
        <taxon>Myxococcales</taxon>
        <taxon>Cystobacterineae</taxon>
        <taxon>Myxococcaceae</taxon>
        <taxon>Myxococcus</taxon>
    </lineage>
</organism>
<dbReference type="InterPro" id="IPR006405">
    <property type="entry name" value="Nic_PRibTrfase_pncB"/>
</dbReference>
<evidence type="ECO:0000256" key="7">
    <source>
        <dbReference type="ARBA" id="ARBA00022679"/>
    </source>
</evidence>
<name>A0A540X368_9BACT</name>
<evidence type="ECO:0000259" key="11">
    <source>
        <dbReference type="Pfam" id="PF17767"/>
    </source>
</evidence>
<evidence type="ECO:0000256" key="8">
    <source>
        <dbReference type="ARBA" id="ARBA00048668"/>
    </source>
</evidence>
<evidence type="ECO:0000313" key="13">
    <source>
        <dbReference type="Proteomes" id="UP000315369"/>
    </source>
</evidence>
<gene>
    <name evidence="12" type="ORF">FJV41_11955</name>
</gene>
<dbReference type="GO" id="GO:0005829">
    <property type="term" value="C:cytosol"/>
    <property type="evidence" value="ECO:0007669"/>
    <property type="project" value="TreeGrafter"/>
</dbReference>
<dbReference type="NCBIfam" id="NF006696">
    <property type="entry name" value="PRK09243.1-3"/>
    <property type="match status" value="1"/>
</dbReference>
<keyword evidence="4" id="KW-0597">Phosphoprotein</keyword>
<dbReference type="GO" id="GO:0004516">
    <property type="term" value="F:nicotinate phosphoribosyltransferase activity"/>
    <property type="evidence" value="ECO:0007669"/>
    <property type="project" value="UniProtKB-UniRule"/>
</dbReference>
<comment type="caution">
    <text evidence="12">The sequence shown here is derived from an EMBL/GenBank/DDBJ whole genome shotgun (WGS) entry which is preliminary data.</text>
</comment>
<dbReference type="RefSeq" id="WP_141642584.1">
    <property type="nucleotide sequence ID" value="NZ_VIFM01000037.1"/>
</dbReference>
<evidence type="ECO:0000313" key="12">
    <source>
        <dbReference type="EMBL" id="TQF15701.1"/>
    </source>
</evidence>
<comment type="function">
    <text evidence="9">Catalyzes the first step in the biosynthesis of NAD from nicotinic acid, the ATP-dependent synthesis of beta-nicotinate D-ribonucleotide from nicotinate and 5-phospho-D-ribose 1-phosphate.</text>
</comment>
<dbReference type="Proteomes" id="UP000315369">
    <property type="component" value="Unassembled WGS sequence"/>
</dbReference>
<dbReference type="InterPro" id="IPR040727">
    <property type="entry name" value="NAPRTase_N"/>
</dbReference>
<dbReference type="NCBIfam" id="TIGR01513">
    <property type="entry name" value="NAPRTase_put"/>
    <property type="match status" value="1"/>
</dbReference>
<evidence type="ECO:0000256" key="6">
    <source>
        <dbReference type="ARBA" id="ARBA00022642"/>
    </source>
</evidence>
<dbReference type="Pfam" id="PF17767">
    <property type="entry name" value="NAPRTase_N"/>
    <property type="match status" value="1"/>
</dbReference>
<accession>A0A540X368</accession>
<dbReference type="Pfam" id="PF04095">
    <property type="entry name" value="NAPRTase"/>
    <property type="match status" value="1"/>
</dbReference>
<dbReference type="NCBIfam" id="NF009131">
    <property type="entry name" value="PRK12484.1"/>
    <property type="match status" value="1"/>
</dbReference>
<dbReference type="PIRSF" id="PIRSF000484">
    <property type="entry name" value="NAPRT"/>
    <property type="match status" value="1"/>
</dbReference>
<feature type="domain" description="Nicotinate phosphoribosyltransferase N-terminal" evidence="11">
    <location>
        <begin position="7"/>
        <end position="129"/>
    </location>
</feature>
<dbReference type="FunFam" id="3.20.20.70:FF:000076">
    <property type="entry name" value="Nicotinate phosphoribosyltransferase"/>
    <property type="match status" value="1"/>
</dbReference>
<dbReference type="InterPro" id="IPR013785">
    <property type="entry name" value="Aldolase_TIM"/>
</dbReference>
<dbReference type="SUPFAM" id="SSF51690">
    <property type="entry name" value="Nicotinate/Quinolinate PRTase C-terminal domain-like"/>
    <property type="match status" value="1"/>
</dbReference>
<evidence type="ECO:0000256" key="2">
    <source>
        <dbReference type="ARBA" id="ARBA00010897"/>
    </source>
</evidence>
<dbReference type="UniPathway" id="UPA00253">
    <property type="reaction ID" value="UER00457"/>
</dbReference>
<dbReference type="InterPro" id="IPR041525">
    <property type="entry name" value="N/Namide_PRibTrfase"/>
</dbReference>
<proteinExistence type="inferred from homology"/>
<dbReference type="CDD" id="cd01570">
    <property type="entry name" value="NAPRTase_A"/>
    <property type="match status" value="1"/>
</dbReference>
<keyword evidence="6 9" id="KW-0662">Pyridine nucleotide biosynthesis</keyword>
<keyword evidence="5 9" id="KW-0436">Ligase</keyword>
<comment type="similarity">
    <text evidence="2 9">Belongs to the NAPRTase family.</text>
</comment>
<dbReference type="InterPro" id="IPR036068">
    <property type="entry name" value="Nicotinate_pribotase-like_C"/>
</dbReference>
<dbReference type="Gene3D" id="3.20.20.70">
    <property type="entry name" value="Aldolase class I"/>
    <property type="match status" value="1"/>
</dbReference>
<keyword evidence="12" id="KW-0328">Glycosyltransferase</keyword>
<reference evidence="12 13" key="1">
    <citation type="submission" date="2019-06" db="EMBL/GenBank/DDBJ databases">
        <authorList>
            <person name="Livingstone P."/>
            <person name="Whitworth D."/>
        </authorList>
    </citation>
    <scope>NUCLEOTIDE SEQUENCE [LARGE SCALE GENOMIC DNA]</scope>
    <source>
        <strain evidence="12 13">AM401</strain>
    </source>
</reference>
<dbReference type="OrthoDB" id="9771406at2"/>
<evidence type="ECO:0000256" key="1">
    <source>
        <dbReference type="ARBA" id="ARBA00004952"/>
    </source>
</evidence>
<evidence type="ECO:0000256" key="4">
    <source>
        <dbReference type="ARBA" id="ARBA00022553"/>
    </source>
</evidence>
<evidence type="ECO:0000256" key="9">
    <source>
        <dbReference type="RuleBase" id="RU365100"/>
    </source>
</evidence>
<dbReference type="Gene3D" id="3.20.140.10">
    <property type="entry name" value="nicotinate phosphoribosyltransferase"/>
    <property type="match status" value="1"/>
</dbReference>
<keyword evidence="7 9" id="KW-0808">Transferase</keyword>
<dbReference type="GO" id="GO:0034355">
    <property type="term" value="P:NAD+ biosynthetic process via the salvage pathway"/>
    <property type="evidence" value="ECO:0007669"/>
    <property type="project" value="TreeGrafter"/>
</dbReference>
<dbReference type="InterPro" id="IPR007229">
    <property type="entry name" value="Nic_PRibTrfase-Fam"/>
</dbReference>
<comment type="pathway">
    <text evidence="1 9">Cofactor biosynthesis; NAD(+) biosynthesis; nicotinate D-ribonucleotide from nicotinate: step 1/1.</text>
</comment>